<keyword evidence="18" id="KW-1185">Reference proteome</keyword>
<keyword evidence="11 14" id="KW-1133">Transmembrane helix</keyword>
<evidence type="ECO:0000256" key="3">
    <source>
        <dbReference type="ARBA" id="ARBA00004906"/>
    </source>
</evidence>
<feature type="transmembrane region" description="Helical" evidence="14">
    <location>
        <begin position="623"/>
        <end position="647"/>
    </location>
</feature>
<feature type="transmembrane region" description="Helical" evidence="14">
    <location>
        <begin position="774"/>
        <end position="793"/>
    </location>
</feature>
<dbReference type="Pfam" id="PF12906">
    <property type="entry name" value="RINGv"/>
    <property type="match status" value="1"/>
</dbReference>
<sequence>MFEEEQRNAICKICLQTQSEEETFPNCHPCKCAGTLKYVHRSCLNSWLSKKSITKCELCFFEYKFNNVYKPSMPKELNSITLITIMCLQIYFGVLKLSKVLFNISAYMFSVYAVSFFYSFIFLRDRSLLVDYHFFGGPLLSLIIYSIKLFLKKIDNKLQELERRGIRGVNTQESFWYEGDRDTRSLEGSFSIVIHITEEKYNFQERINTQEENFDFGQNSDDVEDFLFSREESPSYMSLDTSIISVMNVSIINFLRGVFYLLFLKSLFILSPFIRKLIFLFGDNFNNFLEITELTNYISHVSSITFSILILTYTLRRFKNVYYRCKVMSILFINFIFNPTILGIFVKYCFFHYLNKNSSLLSSDFFHTPFFLSINTQFIISYFIGFILILSVIKILLFFKEMYRPGALYFIINAETRDPIEEIMLSKFHSLIINYLVGLPCIIIMVNLVFLMHSYTLKGIKFQIQSIEKLIFYFMIAQKMIGQINLLNIYLKKQFKILTFLICKSFGCLDYFYGIKDRIIKKNELKILPNRSEIFNINSIKENYKKSFNDEEFDKFYVNRITGGSTFAIFRIPSFFKVRYFLIHFILFLILQLQIHLILKVTINLTKTIQYFFKDNIFTEKAIPFDLCFLLCLYYVLFLINFLLCFFVKNVFNYAFNNLGKFLVSFSFRYFIWPFLILNFILYSFHKTNNHKIFIVYPITKYYFYITSLLNCVYDLITLIFYNPTNIITGLELFKRLIFITIIPTSMVLCSLFYDNMVTVKNVEFSSEGFIVKNLFLYLCIFALVLFFVFLFAKRFFKFIVNWREEFYLERRELLNYEGLEEN</sequence>
<dbReference type="InterPro" id="IPR013083">
    <property type="entry name" value="Znf_RING/FYVE/PHD"/>
</dbReference>
<evidence type="ECO:0000256" key="8">
    <source>
        <dbReference type="ARBA" id="ARBA00022771"/>
    </source>
</evidence>
<dbReference type="CDD" id="cd16495">
    <property type="entry name" value="RING_CH-C4HC3_MARCH"/>
    <property type="match status" value="1"/>
</dbReference>
<feature type="transmembrane region" description="Helical" evidence="14">
    <location>
        <begin position="374"/>
        <end position="399"/>
    </location>
</feature>
<evidence type="ECO:0000259" key="16">
    <source>
        <dbReference type="PROSITE" id="PS51292"/>
    </source>
</evidence>
<keyword evidence="10" id="KW-0862">Zinc</keyword>
<keyword evidence="8 13" id="KW-0863">Zinc-finger</keyword>
<evidence type="ECO:0000256" key="2">
    <source>
        <dbReference type="ARBA" id="ARBA00004141"/>
    </source>
</evidence>
<evidence type="ECO:0000256" key="11">
    <source>
        <dbReference type="ARBA" id="ARBA00022989"/>
    </source>
</evidence>
<dbReference type="GO" id="GO:0061630">
    <property type="term" value="F:ubiquitin protein ligase activity"/>
    <property type="evidence" value="ECO:0007669"/>
    <property type="project" value="UniProtKB-EC"/>
</dbReference>
<dbReference type="PROSITE" id="PS51292">
    <property type="entry name" value="ZF_RING_CH"/>
    <property type="match status" value="1"/>
</dbReference>
<feature type="transmembrane region" description="Helical" evidence="14">
    <location>
        <begin position="132"/>
        <end position="151"/>
    </location>
</feature>
<dbReference type="Proteomes" id="UP000282876">
    <property type="component" value="Unassembled WGS sequence"/>
</dbReference>
<evidence type="ECO:0000256" key="14">
    <source>
        <dbReference type="SAM" id="Phobius"/>
    </source>
</evidence>
<dbReference type="AlphaFoldDB" id="A0A437AKE6"/>
<dbReference type="GO" id="GO:0036503">
    <property type="term" value="P:ERAD pathway"/>
    <property type="evidence" value="ECO:0007669"/>
    <property type="project" value="TreeGrafter"/>
</dbReference>
<dbReference type="STRING" id="291195.A0A437AKE6"/>
<gene>
    <name evidence="17" type="ORF">TUBRATIS_19770</name>
</gene>
<feature type="transmembrane region" description="Helical" evidence="14">
    <location>
        <begin position="254"/>
        <end position="274"/>
    </location>
</feature>
<feature type="transmembrane region" description="Helical" evidence="14">
    <location>
        <begin position="327"/>
        <end position="354"/>
    </location>
</feature>
<dbReference type="PANTHER" id="PTHR13145">
    <property type="entry name" value="SSM4 PROTEIN"/>
    <property type="match status" value="1"/>
</dbReference>
<evidence type="ECO:0000256" key="4">
    <source>
        <dbReference type="ARBA" id="ARBA00012483"/>
    </source>
</evidence>
<dbReference type="InterPro" id="IPR011016">
    <property type="entry name" value="Znf_RING-CH"/>
</dbReference>
<evidence type="ECO:0000256" key="6">
    <source>
        <dbReference type="ARBA" id="ARBA00022692"/>
    </source>
</evidence>
<dbReference type="EMBL" id="RCSS01000481">
    <property type="protein sequence ID" value="RVD91562.1"/>
    <property type="molecule type" value="Genomic_DNA"/>
</dbReference>
<feature type="transmembrane region" description="Helical" evidence="14">
    <location>
        <begin position="294"/>
        <end position="315"/>
    </location>
</feature>
<dbReference type="SUPFAM" id="SSF57850">
    <property type="entry name" value="RING/U-box"/>
    <property type="match status" value="1"/>
</dbReference>
<comment type="catalytic activity">
    <reaction evidence="1">
        <text>S-ubiquitinyl-[E2 ubiquitin-conjugating enzyme]-L-cysteine + [acceptor protein]-L-lysine = [E2 ubiquitin-conjugating enzyme]-L-cysteine + N(6)-ubiquitinyl-[acceptor protein]-L-lysine.</text>
        <dbReference type="EC" id="2.3.2.27"/>
    </reaction>
</comment>
<feature type="transmembrane region" description="Helical" evidence="14">
    <location>
        <begin position="702"/>
        <end position="722"/>
    </location>
</feature>
<feature type="transmembrane region" description="Helical" evidence="14">
    <location>
        <begin position="431"/>
        <end position="450"/>
    </location>
</feature>
<feature type="transmembrane region" description="Helical" evidence="14">
    <location>
        <begin position="734"/>
        <end position="754"/>
    </location>
</feature>
<evidence type="ECO:0000256" key="12">
    <source>
        <dbReference type="ARBA" id="ARBA00023136"/>
    </source>
</evidence>
<dbReference type="EC" id="2.3.2.27" evidence="4"/>
<keyword evidence="7" id="KW-0479">Metal-binding</keyword>
<evidence type="ECO:0000259" key="15">
    <source>
        <dbReference type="PROSITE" id="PS50089"/>
    </source>
</evidence>
<keyword evidence="5" id="KW-0808">Transferase</keyword>
<feature type="domain" description="RING-type" evidence="15">
    <location>
        <begin position="11"/>
        <end position="59"/>
    </location>
</feature>
<dbReference type="GO" id="GO:0008270">
    <property type="term" value="F:zinc ion binding"/>
    <property type="evidence" value="ECO:0007669"/>
    <property type="project" value="UniProtKB-KW"/>
</dbReference>
<evidence type="ECO:0000256" key="13">
    <source>
        <dbReference type="PROSITE-ProRule" id="PRU00175"/>
    </source>
</evidence>
<keyword evidence="9" id="KW-0833">Ubl conjugation pathway</keyword>
<feature type="transmembrane region" description="Helical" evidence="14">
    <location>
        <begin position="659"/>
        <end position="682"/>
    </location>
</feature>
<feature type="transmembrane region" description="Helical" evidence="14">
    <location>
        <begin position="470"/>
        <end position="491"/>
    </location>
</feature>
<dbReference type="GO" id="GO:0005789">
    <property type="term" value="C:endoplasmic reticulum membrane"/>
    <property type="evidence" value="ECO:0007669"/>
    <property type="project" value="TreeGrafter"/>
</dbReference>
<comment type="subcellular location">
    <subcellularLocation>
        <location evidence="2">Membrane</location>
        <topology evidence="2">Multi-pass membrane protein</topology>
    </subcellularLocation>
</comment>
<dbReference type="VEuPathDB" id="MicrosporidiaDB:TUBRATIS_19770"/>
<proteinExistence type="predicted"/>
<evidence type="ECO:0000256" key="10">
    <source>
        <dbReference type="ARBA" id="ARBA00022833"/>
    </source>
</evidence>
<protein>
    <recommendedName>
        <fullName evidence="4">RING-type E3 ubiquitin transferase</fullName>
        <ecNumber evidence="4">2.3.2.27</ecNumber>
    </recommendedName>
</protein>
<dbReference type="InterPro" id="IPR001841">
    <property type="entry name" value="Znf_RING"/>
</dbReference>
<accession>A0A437AKE6</accession>
<evidence type="ECO:0000256" key="7">
    <source>
        <dbReference type="ARBA" id="ARBA00022723"/>
    </source>
</evidence>
<dbReference type="PROSITE" id="PS50089">
    <property type="entry name" value="ZF_RING_2"/>
    <property type="match status" value="1"/>
</dbReference>
<evidence type="ECO:0000313" key="17">
    <source>
        <dbReference type="EMBL" id="RVD91562.1"/>
    </source>
</evidence>
<evidence type="ECO:0000313" key="18">
    <source>
        <dbReference type="Proteomes" id="UP000282876"/>
    </source>
</evidence>
<comment type="pathway">
    <text evidence="3">Protein modification; protein ubiquitination.</text>
</comment>
<feature type="transmembrane region" description="Helical" evidence="14">
    <location>
        <begin position="580"/>
        <end position="603"/>
    </location>
</feature>
<evidence type="ECO:0000256" key="5">
    <source>
        <dbReference type="ARBA" id="ARBA00022679"/>
    </source>
</evidence>
<dbReference type="OrthoDB" id="2190858at2759"/>
<reference evidence="17 18" key="1">
    <citation type="submission" date="2018-10" db="EMBL/GenBank/DDBJ databases">
        <title>Draft genome sequence of the microsporidian Tubulinosema ratisbonensis.</title>
        <authorList>
            <person name="Polonais V."/>
            <person name="Peyretaillade E."/>
            <person name="Niehus S."/>
            <person name="Wawrzyniak I."/>
            <person name="Franchet A."/>
            <person name="Gaspin C."/>
            <person name="Reichstadt M."/>
            <person name="Belser C."/>
            <person name="Labadie K."/>
            <person name="Delbac F."/>
            <person name="Ferrandon D."/>
        </authorList>
    </citation>
    <scope>NUCLEOTIDE SEQUENCE [LARGE SCALE GENOMIC DNA]</scope>
    <source>
        <strain evidence="17 18">Franzen</strain>
    </source>
</reference>
<organism evidence="17 18">
    <name type="scientific">Tubulinosema ratisbonensis</name>
    <dbReference type="NCBI Taxonomy" id="291195"/>
    <lineage>
        <taxon>Eukaryota</taxon>
        <taxon>Fungi</taxon>
        <taxon>Fungi incertae sedis</taxon>
        <taxon>Microsporidia</taxon>
        <taxon>Tubulinosematoidea</taxon>
        <taxon>Tubulinosematidae</taxon>
        <taxon>Tubulinosema</taxon>
    </lineage>
</organism>
<keyword evidence="12 14" id="KW-0472">Membrane</keyword>
<evidence type="ECO:0000256" key="9">
    <source>
        <dbReference type="ARBA" id="ARBA00022786"/>
    </source>
</evidence>
<keyword evidence="6 14" id="KW-0812">Transmembrane</keyword>
<feature type="transmembrane region" description="Helical" evidence="14">
    <location>
        <begin position="101"/>
        <end position="120"/>
    </location>
</feature>
<feature type="domain" description="RING-CH-type" evidence="16">
    <location>
        <begin position="3"/>
        <end position="66"/>
    </location>
</feature>
<comment type="caution">
    <text evidence="17">The sequence shown here is derived from an EMBL/GenBank/DDBJ whole genome shotgun (WGS) entry which is preliminary data.</text>
</comment>
<dbReference type="Gene3D" id="3.30.40.10">
    <property type="entry name" value="Zinc/RING finger domain, C3HC4 (zinc finger)"/>
    <property type="match status" value="1"/>
</dbReference>
<evidence type="ECO:0000256" key="1">
    <source>
        <dbReference type="ARBA" id="ARBA00000900"/>
    </source>
</evidence>
<dbReference type="SMART" id="SM00744">
    <property type="entry name" value="RINGv"/>
    <property type="match status" value="1"/>
</dbReference>
<dbReference type="PANTHER" id="PTHR13145:SF0">
    <property type="entry name" value="E3 UBIQUITIN-PROTEIN LIGASE MARCHF6"/>
    <property type="match status" value="1"/>
</dbReference>
<name>A0A437AKE6_9MICR</name>